<organism evidence="8 9">
    <name type="scientific">Kwoniella shivajii</name>
    <dbReference type="NCBI Taxonomy" id="564305"/>
    <lineage>
        <taxon>Eukaryota</taxon>
        <taxon>Fungi</taxon>
        <taxon>Dikarya</taxon>
        <taxon>Basidiomycota</taxon>
        <taxon>Agaricomycotina</taxon>
        <taxon>Tremellomycetes</taxon>
        <taxon>Tremellales</taxon>
        <taxon>Cryptococcaceae</taxon>
        <taxon>Kwoniella</taxon>
    </lineage>
</organism>
<evidence type="ECO:0000256" key="5">
    <source>
        <dbReference type="ARBA" id="ARBA00023163"/>
    </source>
</evidence>
<dbReference type="SUPFAM" id="SSF57701">
    <property type="entry name" value="Zn2/Cys6 DNA-binding domain"/>
    <property type="match status" value="1"/>
</dbReference>
<dbReference type="RefSeq" id="XP_062795699.1">
    <property type="nucleotide sequence ID" value="XM_062939648.1"/>
</dbReference>
<dbReference type="InterPro" id="IPR001138">
    <property type="entry name" value="Zn2Cys6_DnaBD"/>
</dbReference>
<proteinExistence type="predicted"/>
<dbReference type="PROSITE" id="PS00463">
    <property type="entry name" value="ZN2_CY6_FUNGAL_1"/>
    <property type="match status" value="1"/>
</dbReference>
<accession>A0ABZ1DA30</accession>
<feature type="domain" description="Zn(2)-C6 fungal-type" evidence="7">
    <location>
        <begin position="27"/>
        <end position="56"/>
    </location>
</feature>
<dbReference type="EMBL" id="CP141891">
    <property type="protein sequence ID" value="WRT70960.1"/>
    <property type="molecule type" value="Genomic_DNA"/>
</dbReference>
<keyword evidence="5" id="KW-0804">Transcription</keyword>
<keyword evidence="3" id="KW-0805">Transcription regulation</keyword>
<keyword evidence="4" id="KW-0238">DNA-binding</keyword>
<evidence type="ECO:0000256" key="4">
    <source>
        <dbReference type="ARBA" id="ARBA00023125"/>
    </source>
</evidence>
<dbReference type="Pfam" id="PF00172">
    <property type="entry name" value="Zn_clus"/>
    <property type="match status" value="1"/>
</dbReference>
<comment type="subcellular location">
    <subcellularLocation>
        <location evidence="1">Nucleus</location>
    </subcellularLocation>
</comment>
<dbReference type="SMART" id="SM00066">
    <property type="entry name" value="GAL4"/>
    <property type="match status" value="1"/>
</dbReference>
<sequence length="621" mass="69475">MSDNAPVINHAAAQSSTASRKRKLHRACDYCREHRIKCQYDRPDICKHCLDWDIPCEKVASPPRDTRPRKRLMSKSLEAEEVQDIEPIYLGGTSISQLVWFFCPATAKSKLHALDVKYDLYRGALCDSDEQGLLVGRDPKVTRRERLGAPLLNTAFAKLAESVGAETVLQSLYDTASERIIPIFPVISKHESLLNDQPDEKYWERFVELHHNSAPPTPLPGIVRIIHCALAAMSREVPADIRQNILSTLHNRLAGPELDRIRRTSTIASVQVLVSLAMCDELSGNGISFTWLQLGEAIRMAQELALHRNISLDLVPLAQRNRRARVWGACICPQAYPDHVKDPSSGRWSPSFRFLAEMTKMSVLLGRVYKLTSSPYGLFKADDASLLIAQTEIDMWIAQLPKAWPYSPTMQTYDAAELINVFCVALEFTLLRPFQWPVGAIPHHLVYRPAPQRWSVLVNRARQATIWAETASGKFCLDVWSFVTYPIICALFVHIRMYEQNQTEEARSFIDRTDDIIQGWAATLPDSPSRSKIAAMTRLLRETAGPSNSSPTNSLDIMTPGGSLARNWLETVSSGMPMPNLGMQNYRNNNAGNGILGELDLELGPGLGAFDGTDCGFDFAM</sequence>
<evidence type="ECO:0000256" key="1">
    <source>
        <dbReference type="ARBA" id="ARBA00004123"/>
    </source>
</evidence>
<dbReference type="CDD" id="cd00067">
    <property type="entry name" value="GAL4"/>
    <property type="match status" value="1"/>
</dbReference>
<keyword evidence="9" id="KW-1185">Reference proteome</keyword>
<dbReference type="InterPro" id="IPR007219">
    <property type="entry name" value="XnlR_reg_dom"/>
</dbReference>
<evidence type="ECO:0000256" key="6">
    <source>
        <dbReference type="ARBA" id="ARBA00023242"/>
    </source>
</evidence>
<dbReference type="CDD" id="cd12148">
    <property type="entry name" value="fungal_TF_MHR"/>
    <property type="match status" value="1"/>
</dbReference>
<dbReference type="InterPro" id="IPR036864">
    <property type="entry name" value="Zn2-C6_fun-type_DNA-bd_sf"/>
</dbReference>
<keyword evidence="6" id="KW-0539">Nucleus</keyword>
<dbReference type="Gene3D" id="4.10.240.10">
    <property type="entry name" value="Zn(2)-C6 fungal-type DNA-binding domain"/>
    <property type="match status" value="1"/>
</dbReference>
<protein>
    <recommendedName>
        <fullName evidence="7">Zn(2)-C6 fungal-type domain-containing protein</fullName>
    </recommendedName>
</protein>
<dbReference type="Pfam" id="PF04082">
    <property type="entry name" value="Fungal_trans"/>
    <property type="match status" value="1"/>
</dbReference>
<evidence type="ECO:0000256" key="2">
    <source>
        <dbReference type="ARBA" id="ARBA00022723"/>
    </source>
</evidence>
<dbReference type="PANTHER" id="PTHR46910">
    <property type="entry name" value="TRANSCRIPTION FACTOR PDR1"/>
    <property type="match status" value="1"/>
</dbReference>
<gene>
    <name evidence="8" type="ORF">IL334_007959</name>
</gene>
<dbReference type="PROSITE" id="PS50048">
    <property type="entry name" value="ZN2_CY6_FUNGAL_2"/>
    <property type="match status" value="1"/>
</dbReference>
<dbReference type="Proteomes" id="UP001329825">
    <property type="component" value="Chromosome 11"/>
</dbReference>
<dbReference type="GeneID" id="87960089"/>
<keyword evidence="2" id="KW-0479">Metal-binding</keyword>
<evidence type="ECO:0000313" key="9">
    <source>
        <dbReference type="Proteomes" id="UP001329825"/>
    </source>
</evidence>
<evidence type="ECO:0000256" key="3">
    <source>
        <dbReference type="ARBA" id="ARBA00023015"/>
    </source>
</evidence>
<dbReference type="InterPro" id="IPR050987">
    <property type="entry name" value="AtrR-like"/>
</dbReference>
<evidence type="ECO:0000259" key="7">
    <source>
        <dbReference type="PROSITE" id="PS50048"/>
    </source>
</evidence>
<reference evidence="8 9" key="1">
    <citation type="submission" date="2024-01" db="EMBL/GenBank/DDBJ databases">
        <title>Comparative genomics of Cryptococcus and Kwoniella reveals pathogenesis evolution and contrasting modes of karyotype evolution via chromosome fusion or intercentromeric recombination.</title>
        <authorList>
            <person name="Coelho M.A."/>
            <person name="David-Palma M."/>
            <person name="Shea T."/>
            <person name="Bowers K."/>
            <person name="McGinley-Smith S."/>
            <person name="Mohammad A.W."/>
            <person name="Gnirke A."/>
            <person name="Yurkov A.M."/>
            <person name="Nowrousian M."/>
            <person name="Sun S."/>
            <person name="Cuomo C.A."/>
            <person name="Heitman J."/>
        </authorList>
    </citation>
    <scope>NUCLEOTIDE SEQUENCE [LARGE SCALE GENOMIC DNA]</scope>
    <source>
        <strain evidence="8">CBS 11374</strain>
    </source>
</reference>
<name>A0ABZ1DA30_9TREE</name>
<evidence type="ECO:0000313" key="8">
    <source>
        <dbReference type="EMBL" id="WRT70960.1"/>
    </source>
</evidence>
<dbReference type="PANTHER" id="PTHR46910:SF37">
    <property type="entry name" value="ZN(II)2CYS6 TRANSCRIPTION FACTOR (EUROFUNG)"/>
    <property type="match status" value="1"/>
</dbReference>